<gene>
    <name evidence="2" type="ORF">PCASD_11469</name>
</gene>
<feature type="region of interest" description="Disordered" evidence="1">
    <location>
        <begin position="38"/>
        <end position="154"/>
    </location>
</feature>
<evidence type="ECO:0000256" key="1">
    <source>
        <dbReference type="SAM" id="MobiDB-lite"/>
    </source>
</evidence>
<sequence length="179" mass="20309">MPKTQPAVPLEVRPGDQTASIFIPNSVHIQLDVHNPTNQFASDYNQEPQEITDDWSDSQLLENEQDAEDQYSDPHLLANEPNLYASNSNKQANNGTEDPSESQLQDDKQEPDDSQIHVSKYNQCSNEDSDNQSDSQPLENGQEPHDPPVQEHVFDMKNYCANNVNRWANTLTAKEFEEL</sequence>
<dbReference type="Proteomes" id="UP000235392">
    <property type="component" value="Unassembled WGS sequence"/>
</dbReference>
<evidence type="ECO:0000313" key="3">
    <source>
        <dbReference type="Proteomes" id="UP000235392"/>
    </source>
</evidence>
<feature type="compositionally biased region" description="Polar residues" evidence="1">
    <location>
        <begin position="84"/>
        <end position="103"/>
    </location>
</feature>
<dbReference type="AlphaFoldDB" id="A0A2N5V3B4"/>
<protein>
    <submittedName>
        <fullName evidence="2">Uncharacterized protein</fullName>
    </submittedName>
</protein>
<evidence type="ECO:0000313" key="2">
    <source>
        <dbReference type="EMBL" id="PLW44490.1"/>
    </source>
</evidence>
<comment type="caution">
    <text evidence="2">The sequence shown here is derived from an EMBL/GenBank/DDBJ whole genome shotgun (WGS) entry which is preliminary data.</text>
</comment>
<name>A0A2N5V3B4_9BASI</name>
<feature type="compositionally biased region" description="Low complexity" evidence="1">
    <location>
        <begin position="122"/>
        <end position="136"/>
    </location>
</feature>
<feature type="compositionally biased region" description="Basic and acidic residues" evidence="1">
    <location>
        <begin position="142"/>
        <end position="154"/>
    </location>
</feature>
<accession>A0A2N5V3B4</accession>
<organism evidence="2 3">
    <name type="scientific">Puccinia coronata f. sp. avenae</name>
    <dbReference type="NCBI Taxonomy" id="200324"/>
    <lineage>
        <taxon>Eukaryota</taxon>
        <taxon>Fungi</taxon>
        <taxon>Dikarya</taxon>
        <taxon>Basidiomycota</taxon>
        <taxon>Pucciniomycotina</taxon>
        <taxon>Pucciniomycetes</taxon>
        <taxon>Pucciniales</taxon>
        <taxon>Pucciniaceae</taxon>
        <taxon>Puccinia</taxon>
    </lineage>
</organism>
<proteinExistence type="predicted"/>
<feature type="compositionally biased region" description="Polar residues" evidence="1">
    <location>
        <begin position="38"/>
        <end position="49"/>
    </location>
</feature>
<dbReference type="EMBL" id="PGCI01000057">
    <property type="protein sequence ID" value="PLW44490.1"/>
    <property type="molecule type" value="Genomic_DNA"/>
</dbReference>
<reference evidence="2 3" key="1">
    <citation type="submission" date="2017-11" db="EMBL/GenBank/DDBJ databases">
        <title>De novo assembly and phasing of dikaryotic genomes from two isolates of Puccinia coronata f. sp. avenae, the causal agent of oat crown rust.</title>
        <authorList>
            <person name="Miller M.E."/>
            <person name="Zhang Y."/>
            <person name="Omidvar V."/>
            <person name="Sperschneider J."/>
            <person name="Schwessinger B."/>
            <person name="Raley C."/>
            <person name="Palmer J.M."/>
            <person name="Garnica D."/>
            <person name="Upadhyaya N."/>
            <person name="Rathjen J."/>
            <person name="Taylor J.M."/>
            <person name="Park R.F."/>
            <person name="Dodds P.N."/>
            <person name="Hirsch C.D."/>
            <person name="Kianian S.F."/>
            <person name="Figueroa M."/>
        </authorList>
    </citation>
    <scope>NUCLEOTIDE SEQUENCE [LARGE SCALE GENOMIC DNA]</scope>
    <source>
        <strain evidence="2">12SD80</strain>
    </source>
</reference>